<dbReference type="PANTHER" id="PTHR11645">
    <property type="entry name" value="PYRROLINE-5-CARBOXYLATE REDUCTASE"/>
    <property type="match status" value="1"/>
</dbReference>
<comment type="subcellular location">
    <subcellularLocation>
        <location evidence="4">Cytoplasm</location>
    </subcellularLocation>
</comment>
<keyword evidence="3 4" id="KW-0560">Oxidoreductase</keyword>
<dbReference type="EMBL" id="BAABEY010000020">
    <property type="protein sequence ID" value="GAA4439246.1"/>
    <property type="molecule type" value="Genomic_DNA"/>
</dbReference>
<dbReference type="NCBIfam" id="TIGR00112">
    <property type="entry name" value="proC"/>
    <property type="match status" value="1"/>
</dbReference>
<name>A0ABP8LX41_9BACT</name>
<comment type="similarity">
    <text evidence="1 4">Belongs to the pyrroline-5-carboxylate reductase family.</text>
</comment>
<dbReference type="PIRSF" id="PIRSF000193">
    <property type="entry name" value="Pyrrol-5-carb_rd"/>
    <property type="match status" value="1"/>
</dbReference>
<dbReference type="Pfam" id="PF03807">
    <property type="entry name" value="F420_oxidored"/>
    <property type="match status" value="1"/>
</dbReference>
<sequence>MKIAIVGCGNMGMAFANAFLKYDLVKTSDFLLVEKSPDRMAGLRENFRPGVLTGVIDTQVGDYDLVILSVKPQDFNTVGAALKEVLKENQIVLSIMAGIGIERIQTTLAHTRIVRAMPNTPAMLGMGITAYTATPEVENSQLRKVENLINATGRSVYLESEEMIDAVTALSGSGPAYFFYLVKSMIEAGKKMGFEDSVSALLVKQTMLGSYHLINNAEKSLDELIQAVASKGGTTEAALKRFGEGEIDENLQEGIFAARDRSQELAKG</sequence>
<keyword evidence="4" id="KW-0028">Amino-acid biosynthesis</keyword>
<dbReference type="Gene3D" id="1.10.3730.10">
    <property type="entry name" value="ProC C-terminal domain-like"/>
    <property type="match status" value="1"/>
</dbReference>
<dbReference type="Proteomes" id="UP001501508">
    <property type="component" value="Unassembled WGS sequence"/>
</dbReference>
<evidence type="ECO:0000256" key="4">
    <source>
        <dbReference type="HAMAP-Rule" id="MF_01925"/>
    </source>
</evidence>
<dbReference type="Pfam" id="PF14748">
    <property type="entry name" value="P5CR_dimer"/>
    <property type="match status" value="1"/>
</dbReference>
<comment type="catalytic activity">
    <reaction evidence="4">
        <text>L-proline + NADP(+) = (S)-1-pyrroline-5-carboxylate + NADPH + 2 H(+)</text>
        <dbReference type="Rhea" id="RHEA:14109"/>
        <dbReference type="ChEBI" id="CHEBI:15378"/>
        <dbReference type="ChEBI" id="CHEBI:17388"/>
        <dbReference type="ChEBI" id="CHEBI:57783"/>
        <dbReference type="ChEBI" id="CHEBI:58349"/>
        <dbReference type="ChEBI" id="CHEBI:60039"/>
        <dbReference type="EC" id="1.5.1.2"/>
    </reaction>
</comment>
<comment type="catalytic activity">
    <reaction evidence="4">
        <text>L-proline + NAD(+) = (S)-1-pyrroline-5-carboxylate + NADH + 2 H(+)</text>
        <dbReference type="Rhea" id="RHEA:14105"/>
        <dbReference type="ChEBI" id="CHEBI:15378"/>
        <dbReference type="ChEBI" id="CHEBI:17388"/>
        <dbReference type="ChEBI" id="CHEBI:57540"/>
        <dbReference type="ChEBI" id="CHEBI:57945"/>
        <dbReference type="ChEBI" id="CHEBI:60039"/>
        <dbReference type="EC" id="1.5.1.2"/>
    </reaction>
</comment>
<dbReference type="SUPFAM" id="SSF48179">
    <property type="entry name" value="6-phosphogluconate dehydrogenase C-terminal domain-like"/>
    <property type="match status" value="1"/>
</dbReference>
<evidence type="ECO:0000256" key="5">
    <source>
        <dbReference type="NCBIfam" id="TIGR00112"/>
    </source>
</evidence>
<gene>
    <name evidence="4 8" type="primary">proC</name>
    <name evidence="8" type="ORF">GCM10023091_21150</name>
</gene>
<feature type="domain" description="Pyrroline-5-carboxylate reductase catalytic N-terminal" evidence="6">
    <location>
        <begin position="2"/>
        <end position="98"/>
    </location>
</feature>
<keyword evidence="4" id="KW-0963">Cytoplasm</keyword>
<evidence type="ECO:0000313" key="9">
    <source>
        <dbReference type="Proteomes" id="UP001501508"/>
    </source>
</evidence>
<evidence type="ECO:0000313" key="8">
    <source>
        <dbReference type="EMBL" id="GAA4439246.1"/>
    </source>
</evidence>
<keyword evidence="9" id="KW-1185">Reference proteome</keyword>
<evidence type="ECO:0000256" key="1">
    <source>
        <dbReference type="ARBA" id="ARBA00005525"/>
    </source>
</evidence>
<dbReference type="SUPFAM" id="SSF51735">
    <property type="entry name" value="NAD(P)-binding Rossmann-fold domains"/>
    <property type="match status" value="1"/>
</dbReference>
<keyword evidence="4" id="KW-0641">Proline biosynthesis</keyword>
<evidence type="ECO:0000256" key="3">
    <source>
        <dbReference type="ARBA" id="ARBA00023002"/>
    </source>
</evidence>
<feature type="domain" description="Pyrroline-5-carboxylate reductase dimerisation" evidence="7">
    <location>
        <begin position="161"/>
        <end position="265"/>
    </location>
</feature>
<evidence type="ECO:0000259" key="7">
    <source>
        <dbReference type="Pfam" id="PF14748"/>
    </source>
</evidence>
<dbReference type="InterPro" id="IPR029036">
    <property type="entry name" value="P5CR_dimer"/>
</dbReference>
<protein>
    <recommendedName>
        <fullName evidence="4 5">Pyrroline-5-carboxylate reductase</fullName>
        <shortName evidence="4">P5C reductase</shortName>
        <shortName evidence="4">P5CR</shortName>
        <ecNumber evidence="4 5">1.5.1.2</ecNumber>
    </recommendedName>
    <alternativeName>
        <fullName evidence="4">PCA reductase</fullName>
    </alternativeName>
</protein>
<comment type="caution">
    <text evidence="8">The sequence shown here is derived from an EMBL/GenBank/DDBJ whole genome shotgun (WGS) entry which is preliminary data.</text>
</comment>
<dbReference type="InterPro" id="IPR000304">
    <property type="entry name" value="Pyrroline-COOH_reductase"/>
</dbReference>
<dbReference type="InterPro" id="IPR008927">
    <property type="entry name" value="6-PGluconate_DH-like_C_sf"/>
</dbReference>
<dbReference type="PANTHER" id="PTHR11645:SF0">
    <property type="entry name" value="PYRROLINE-5-CARBOXYLATE REDUCTASE 3"/>
    <property type="match status" value="1"/>
</dbReference>
<reference evidence="9" key="1">
    <citation type="journal article" date="2019" name="Int. J. Syst. Evol. Microbiol.">
        <title>The Global Catalogue of Microorganisms (GCM) 10K type strain sequencing project: providing services to taxonomists for standard genome sequencing and annotation.</title>
        <authorList>
            <consortium name="The Broad Institute Genomics Platform"/>
            <consortium name="The Broad Institute Genome Sequencing Center for Infectious Disease"/>
            <person name="Wu L."/>
            <person name="Ma J."/>
        </authorList>
    </citation>
    <scope>NUCLEOTIDE SEQUENCE [LARGE SCALE GENOMIC DNA]</scope>
    <source>
        <strain evidence="9">JCM 31920</strain>
    </source>
</reference>
<dbReference type="InterPro" id="IPR028939">
    <property type="entry name" value="P5C_Rdtase_cat_N"/>
</dbReference>
<accession>A0ABP8LX41</accession>
<dbReference type="InterPro" id="IPR036291">
    <property type="entry name" value="NAD(P)-bd_dom_sf"/>
</dbReference>
<comment type="pathway">
    <text evidence="4">Amino-acid biosynthesis; L-proline biosynthesis; L-proline from L-glutamate 5-semialdehyde: step 1/1.</text>
</comment>
<dbReference type="EC" id="1.5.1.2" evidence="4 5"/>
<evidence type="ECO:0000259" key="6">
    <source>
        <dbReference type="Pfam" id="PF03807"/>
    </source>
</evidence>
<keyword evidence="2 4" id="KW-0521">NADP</keyword>
<dbReference type="Gene3D" id="3.40.50.720">
    <property type="entry name" value="NAD(P)-binding Rossmann-like Domain"/>
    <property type="match status" value="1"/>
</dbReference>
<comment type="function">
    <text evidence="4">Catalyzes the reduction of 1-pyrroline-5-carboxylate (PCA) to L-proline.</text>
</comment>
<proteinExistence type="inferred from homology"/>
<dbReference type="RefSeq" id="WP_345028677.1">
    <property type="nucleotide sequence ID" value="NZ_BAABEY010000020.1"/>
</dbReference>
<organism evidence="8 9">
    <name type="scientific">Ravibacter arvi</name>
    <dbReference type="NCBI Taxonomy" id="2051041"/>
    <lineage>
        <taxon>Bacteria</taxon>
        <taxon>Pseudomonadati</taxon>
        <taxon>Bacteroidota</taxon>
        <taxon>Cytophagia</taxon>
        <taxon>Cytophagales</taxon>
        <taxon>Spirosomataceae</taxon>
        <taxon>Ravibacter</taxon>
    </lineage>
</organism>
<dbReference type="HAMAP" id="MF_01925">
    <property type="entry name" value="P5C_reductase"/>
    <property type="match status" value="1"/>
</dbReference>
<evidence type="ECO:0000256" key="2">
    <source>
        <dbReference type="ARBA" id="ARBA00022857"/>
    </source>
</evidence>